<dbReference type="SUPFAM" id="SSF52058">
    <property type="entry name" value="L domain-like"/>
    <property type="match status" value="1"/>
</dbReference>
<accession>A0ABP1CSE8</accession>
<evidence type="ECO:0000256" key="1">
    <source>
        <dbReference type="SAM" id="MobiDB-lite"/>
    </source>
</evidence>
<proteinExistence type="predicted"/>
<dbReference type="Proteomes" id="UP001497453">
    <property type="component" value="Chromosome 10"/>
</dbReference>
<keyword evidence="3" id="KW-1185">Reference proteome</keyword>
<organism evidence="2 3">
    <name type="scientific">Somion occarium</name>
    <dbReference type="NCBI Taxonomy" id="3059160"/>
    <lineage>
        <taxon>Eukaryota</taxon>
        <taxon>Fungi</taxon>
        <taxon>Dikarya</taxon>
        <taxon>Basidiomycota</taxon>
        <taxon>Agaricomycotina</taxon>
        <taxon>Agaricomycetes</taxon>
        <taxon>Polyporales</taxon>
        <taxon>Cerrenaceae</taxon>
        <taxon>Somion</taxon>
    </lineage>
</organism>
<feature type="region of interest" description="Disordered" evidence="1">
    <location>
        <begin position="1"/>
        <end position="48"/>
    </location>
</feature>
<evidence type="ECO:0000313" key="2">
    <source>
        <dbReference type="EMBL" id="CAL1697597.1"/>
    </source>
</evidence>
<dbReference type="EMBL" id="OZ037953">
    <property type="protein sequence ID" value="CAL1697597.1"/>
    <property type="molecule type" value="Genomic_DNA"/>
</dbReference>
<evidence type="ECO:0000313" key="3">
    <source>
        <dbReference type="Proteomes" id="UP001497453"/>
    </source>
</evidence>
<reference evidence="3" key="1">
    <citation type="submission" date="2024-04" db="EMBL/GenBank/DDBJ databases">
        <authorList>
            <person name="Shaw F."/>
            <person name="Minotto A."/>
        </authorList>
    </citation>
    <scope>NUCLEOTIDE SEQUENCE [LARGE SCALE GENOMIC DNA]</scope>
</reference>
<feature type="compositionally biased region" description="Polar residues" evidence="1">
    <location>
        <begin position="25"/>
        <end position="39"/>
    </location>
</feature>
<protein>
    <submittedName>
        <fullName evidence="2">Uncharacterized protein</fullName>
    </submittedName>
</protein>
<dbReference type="InterPro" id="IPR032675">
    <property type="entry name" value="LRR_dom_sf"/>
</dbReference>
<gene>
    <name evidence="2" type="ORF">GFSPODELE1_LOCUS1743</name>
</gene>
<name>A0ABP1CSE8_9APHY</name>
<sequence length="496" mass="56216">MRGVFSELSAPRKSPLANDSDDKNTSPFVNVLNSRESTGGEQGPSDPNGHIVELNHDVLCCVMASMGSKDFATRDLLSMMLTCRLLYGSGILVLLRRPVYLDQYNIVSFCDYMLKDIDFRGPLLRHVFLRHSASHLTHEADLERLSTILKQTRNLKTFSASDSEKLVKRVPDMVDTLDMLPHLTELELWSAGNCAIQLLKQLSRKLVILSASLVNSTPIDIPYLTLPRLEQLTLHSIGLQDWEGSFPSLRRLVLEVDAVYDCTLSNLAHLFPRLQNLVLHRHHTVHNLNQVQLWRQENERQHASISQLWSELDEVEGDLANIFALAIPCPIRKLRLSECILDHPQSFIWLTTLIADCQPNCLSFDIKTDRLDLNIFAQCDGLVAAAPHLNSFQMIIRFCNNFDEVLDINAFLDVMLHFIRCSSLNSIELHLLADPVMHVGHPTVKALRHLSSTTLAGRVRDAVASDSLRRIFLAIIGRGRTRWEVSSKRELVRCVW</sequence>
<dbReference type="Gene3D" id="3.80.10.10">
    <property type="entry name" value="Ribonuclease Inhibitor"/>
    <property type="match status" value="1"/>
</dbReference>